<accession>A0A1C4W916</accession>
<keyword evidence="1" id="KW-0378">Hydrolase</keyword>
<dbReference type="Gene3D" id="1.20.120.1600">
    <property type="match status" value="1"/>
</dbReference>
<dbReference type="RefSeq" id="WP_089006149.1">
    <property type="nucleotide sequence ID" value="NZ_LT607411.1"/>
</dbReference>
<dbReference type="InterPro" id="IPR036412">
    <property type="entry name" value="HAD-like_sf"/>
</dbReference>
<evidence type="ECO:0000313" key="1">
    <source>
        <dbReference type="EMBL" id="SCE92609.1"/>
    </source>
</evidence>
<reference evidence="2" key="1">
    <citation type="submission" date="2016-06" db="EMBL/GenBank/DDBJ databases">
        <authorList>
            <person name="Varghese N."/>
            <person name="Submissions Spin"/>
        </authorList>
    </citation>
    <scope>NUCLEOTIDE SEQUENCE [LARGE SCALE GENOMIC DNA]</scope>
    <source>
        <strain evidence="2">DSM 43909</strain>
    </source>
</reference>
<dbReference type="Proteomes" id="UP000198242">
    <property type="component" value="Chromosome I"/>
</dbReference>
<dbReference type="SFLD" id="SFLDS00003">
    <property type="entry name" value="Haloacid_Dehalogenase"/>
    <property type="match status" value="1"/>
</dbReference>
<dbReference type="EMBL" id="LT607411">
    <property type="protein sequence ID" value="SCE92609.1"/>
    <property type="molecule type" value="Genomic_DNA"/>
</dbReference>
<dbReference type="InterPro" id="IPR023214">
    <property type="entry name" value="HAD_sf"/>
</dbReference>
<dbReference type="Pfam" id="PF00702">
    <property type="entry name" value="Hydrolase"/>
    <property type="match status" value="1"/>
</dbReference>
<dbReference type="InterPro" id="IPR052550">
    <property type="entry name" value="Pyrimidine_5'-ntase_YjjG"/>
</dbReference>
<name>A0A1C4W916_MICVI</name>
<dbReference type="AlphaFoldDB" id="A0A1C4W916"/>
<dbReference type="NCBIfam" id="TIGR01549">
    <property type="entry name" value="HAD-SF-IA-v1"/>
    <property type="match status" value="1"/>
</dbReference>
<dbReference type="InterPro" id="IPR006439">
    <property type="entry name" value="HAD-SF_hydro_IA"/>
</dbReference>
<protein>
    <submittedName>
        <fullName evidence="1">Putative hydrolase of the HAD superfamily</fullName>
    </submittedName>
</protein>
<evidence type="ECO:0000313" key="2">
    <source>
        <dbReference type="Proteomes" id="UP000198242"/>
    </source>
</evidence>
<dbReference type="Gene3D" id="3.40.50.1000">
    <property type="entry name" value="HAD superfamily/HAD-like"/>
    <property type="match status" value="1"/>
</dbReference>
<proteinExistence type="predicted"/>
<dbReference type="PANTHER" id="PTHR47478:SF1">
    <property type="entry name" value="PYRIMIDINE 5'-NUCLEOTIDASE YJJG"/>
    <property type="match status" value="1"/>
</dbReference>
<keyword evidence="2" id="KW-1185">Reference proteome</keyword>
<gene>
    <name evidence="1" type="ORF">GA0074695_2202</name>
</gene>
<dbReference type="PANTHER" id="PTHR47478">
    <property type="match status" value="1"/>
</dbReference>
<sequence length="214" mass="22977">MPLLLLDLDNTLLDRDGPFRAWGARFLDGIGAPPADIDWLLSVDADGLAERWDVADAIRDRYQLGVRAVDLVEELHDGVVAETRLSPLVACALRIADGAGWVPVVVTNGVVRQQEAKIRRTGLDRHVADWVISEEAGVSKPNPRIFALAAQRARMPLRGAWVIGDSPEADIGGATAAGLPSVWLHRGRRWSDSRFAPTRSADGLIAAVAAALAG</sequence>
<dbReference type="GO" id="GO:0016787">
    <property type="term" value="F:hydrolase activity"/>
    <property type="evidence" value="ECO:0007669"/>
    <property type="project" value="UniProtKB-KW"/>
</dbReference>
<dbReference type="SFLD" id="SFLDG01129">
    <property type="entry name" value="C1.5:_HAD__Beta-PGM__Phosphata"/>
    <property type="match status" value="1"/>
</dbReference>
<dbReference type="SUPFAM" id="SSF56784">
    <property type="entry name" value="HAD-like"/>
    <property type="match status" value="1"/>
</dbReference>
<dbReference type="OrthoDB" id="3680851at2"/>
<organism evidence="1 2">
    <name type="scientific">Micromonospora viridifaciens</name>
    <dbReference type="NCBI Taxonomy" id="1881"/>
    <lineage>
        <taxon>Bacteria</taxon>
        <taxon>Bacillati</taxon>
        <taxon>Actinomycetota</taxon>
        <taxon>Actinomycetes</taxon>
        <taxon>Micromonosporales</taxon>
        <taxon>Micromonosporaceae</taxon>
        <taxon>Micromonospora</taxon>
    </lineage>
</organism>